<dbReference type="Proteomes" id="UP000182882">
    <property type="component" value="Unassembled WGS sequence"/>
</dbReference>
<protein>
    <submittedName>
        <fullName evidence="4">PEP-CTERM protein-sorting domain-containing protein</fullName>
    </submittedName>
</protein>
<evidence type="ECO:0000259" key="3">
    <source>
        <dbReference type="Pfam" id="PF13448"/>
    </source>
</evidence>
<feature type="domain" description="Ice-binding protein C-terminal" evidence="2">
    <location>
        <begin position="185"/>
        <end position="210"/>
    </location>
</feature>
<keyword evidence="1" id="KW-0732">Signal</keyword>
<dbReference type="InterPro" id="IPR013424">
    <property type="entry name" value="Ice-binding_C"/>
</dbReference>
<feature type="domain" description="DUF4114" evidence="3">
    <location>
        <begin position="114"/>
        <end position="170"/>
    </location>
</feature>
<dbReference type="KEGG" id="nur:ATY38_05605"/>
<evidence type="ECO:0000256" key="1">
    <source>
        <dbReference type="SAM" id="SignalP"/>
    </source>
</evidence>
<gene>
    <name evidence="4" type="ORF">SAMN05216406_101213</name>
</gene>
<evidence type="ECO:0000313" key="4">
    <source>
        <dbReference type="EMBL" id="SDT84302.1"/>
    </source>
</evidence>
<reference evidence="5" key="1">
    <citation type="submission" date="2016-10" db="EMBL/GenBank/DDBJ databases">
        <authorList>
            <person name="Varghese N."/>
            <person name="Submissions S."/>
        </authorList>
    </citation>
    <scope>NUCLEOTIDE SEQUENCE [LARGE SCALE GENOMIC DNA]</scope>
    <source>
        <strain evidence="5">Nm10</strain>
    </source>
</reference>
<dbReference type="EMBL" id="FNLN01000001">
    <property type="protein sequence ID" value="SDT84302.1"/>
    <property type="molecule type" value="Genomic_DNA"/>
</dbReference>
<keyword evidence="5" id="KW-1185">Reference proteome</keyword>
<dbReference type="RefSeq" id="WP_062558444.1">
    <property type="nucleotide sequence ID" value="NZ_CP013341.1"/>
</dbReference>
<dbReference type="AlphaFoldDB" id="A0A1H2DN21"/>
<dbReference type="Pfam" id="PF13448">
    <property type="entry name" value="DUF4114"/>
    <property type="match status" value="1"/>
</dbReference>
<sequence length="213" mass="22811">MKNSLRLTVLSMALCFGLFSIAHVKAASISYADQGVSVQNTYTFTATTTGYIGAYFQSSSASYTNTLSLLVNGVVTPQSSLGVLNNQTSNVGDYVNLGYVNAGDILTFQMKVLDTGDIWNSNSASNADGVNHIYSTSFSGDTVLGIPAGTYVGFEDIQGGGDFDYNDQAFIFTNISTLAEKHISPVPEPETYAMLMIGLGLVAFTVRSRKRRI</sequence>
<proteinExistence type="predicted"/>
<dbReference type="InterPro" id="IPR025193">
    <property type="entry name" value="DUF4114"/>
</dbReference>
<evidence type="ECO:0000259" key="2">
    <source>
        <dbReference type="Pfam" id="PF07589"/>
    </source>
</evidence>
<dbReference type="Pfam" id="PF07589">
    <property type="entry name" value="PEP-CTERM"/>
    <property type="match status" value="1"/>
</dbReference>
<evidence type="ECO:0000313" key="5">
    <source>
        <dbReference type="Proteomes" id="UP000182882"/>
    </source>
</evidence>
<organism evidence="4 5">
    <name type="scientific">Nitrosomonas ureae</name>
    <dbReference type="NCBI Taxonomy" id="44577"/>
    <lineage>
        <taxon>Bacteria</taxon>
        <taxon>Pseudomonadati</taxon>
        <taxon>Pseudomonadota</taxon>
        <taxon>Betaproteobacteria</taxon>
        <taxon>Nitrosomonadales</taxon>
        <taxon>Nitrosomonadaceae</taxon>
        <taxon>Nitrosomonas</taxon>
    </lineage>
</organism>
<dbReference type="NCBIfam" id="TIGR02595">
    <property type="entry name" value="PEP_CTERM"/>
    <property type="match status" value="1"/>
</dbReference>
<accession>A0A1H2DN21</accession>
<feature type="chain" id="PRO_5016350525" evidence="1">
    <location>
        <begin position="23"/>
        <end position="213"/>
    </location>
</feature>
<name>A0A1H2DN21_9PROT</name>
<feature type="signal peptide" evidence="1">
    <location>
        <begin position="1"/>
        <end position="22"/>
    </location>
</feature>